<dbReference type="EMBL" id="GBRH01263763">
    <property type="protein sequence ID" value="JAD34132.1"/>
    <property type="molecule type" value="Transcribed_RNA"/>
</dbReference>
<sequence>MCGKLSFFMVVGAESYSSTLDALYEKGNSMSNM</sequence>
<evidence type="ECO:0000313" key="1">
    <source>
        <dbReference type="EMBL" id="JAD34132.1"/>
    </source>
</evidence>
<dbReference type="AlphaFoldDB" id="A0A0A8ZH15"/>
<proteinExistence type="predicted"/>
<accession>A0A0A8ZH15</accession>
<reference evidence="1" key="1">
    <citation type="submission" date="2014-09" db="EMBL/GenBank/DDBJ databases">
        <authorList>
            <person name="Magalhaes I.L.F."/>
            <person name="Oliveira U."/>
            <person name="Santos F.R."/>
            <person name="Vidigal T.H.D.A."/>
            <person name="Brescovit A.D."/>
            <person name="Santos A.J."/>
        </authorList>
    </citation>
    <scope>NUCLEOTIDE SEQUENCE</scope>
    <source>
        <tissue evidence="1">Shoot tissue taken approximately 20 cm above the soil surface</tissue>
    </source>
</reference>
<reference evidence="1" key="2">
    <citation type="journal article" date="2015" name="Data Brief">
        <title>Shoot transcriptome of the giant reed, Arundo donax.</title>
        <authorList>
            <person name="Barrero R.A."/>
            <person name="Guerrero F.D."/>
            <person name="Moolhuijzen P."/>
            <person name="Goolsby J.A."/>
            <person name="Tidwell J."/>
            <person name="Bellgard S.E."/>
            <person name="Bellgard M.I."/>
        </authorList>
    </citation>
    <scope>NUCLEOTIDE SEQUENCE</scope>
    <source>
        <tissue evidence="1">Shoot tissue taken approximately 20 cm above the soil surface</tissue>
    </source>
</reference>
<name>A0A0A8ZH15_ARUDO</name>
<organism evidence="1">
    <name type="scientific">Arundo donax</name>
    <name type="common">Giant reed</name>
    <name type="synonym">Donax arundinaceus</name>
    <dbReference type="NCBI Taxonomy" id="35708"/>
    <lineage>
        <taxon>Eukaryota</taxon>
        <taxon>Viridiplantae</taxon>
        <taxon>Streptophyta</taxon>
        <taxon>Embryophyta</taxon>
        <taxon>Tracheophyta</taxon>
        <taxon>Spermatophyta</taxon>
        <taxon>Magnoliopsida</taxon>
        <taxon>Liliopsida</taxon>
        <taxon>Poales</taxon>
        <taxon>Poaceae</taxon>
        <taxon>PACMAD clade</taxon>
        <taxon>Arundinoideae</taxon>
        <taxon>Arundineae</taxon>
        <taxon>Arundo</taxon>
    </lineage>
</organism>
<protein>
    <submittedName>
        <fullName evidence="1">Uncharacterized protein</fullName>
    </submittedName>
</protein>